<accession>A0A382PH99</accession>
<gene>
    <name evidence="1" type="ORF">METZ01_LOCUS325081</name>
</gene>
<evidence type="ECO:0000313" key="1">
    <source>
        <dbReference type="EMBL" id="SVC72227.1"/>
    </source>
</evidence>
<protein>
    <submittedName>
        <fullName evidence="1">Uncharacterized protein</fullName>
    </submittedName>
</protein>
<dbReference type="EMBL" id="UINC01107099">
    <property type="protein sequence ID" value="SVC72227.1"/>
    <property type="molecule type" value="Genomic_DNA"/>
</dbReference>
<proteinExistence type="predicted"/>
<feature type="non-terminal residue" evidence="1">
    <location>
        <position position="1"/>
    </location>
</feature>
<dbReference type="AlphaFoldDB" id="A0A382PH99"/>
<organism evidence="1">
    <name type="scientific">marine metagenome</name>
    <dbReference type="NCBI Taxonomy" id="408172"/>
    <lineage>
        <taxon>unclassified sequences</taxon>
        <taxon>metagenomes</taxon>
        <taxon>ecological metagenomes</taxon>
    </lineage>
</organism>
<sequence length="78" mass="7514">VSDPEVAVSVAVPFATAVTRPAAETVATPSADVAHVTVGLGLGIAPPPASLTVATIVVVSPTDAKLKLVGATVIDAAT</sequence>
<name>A0A382PH99_9ZZZZ</name>
<reference evidence="1" key="1">
    <citation type="submission" date="2018-05" db="EMBL/GenBank/DDBJ databases">
        <authorList>
            <person name="Lanie J.A."/>
            <person name="Ng W.-L."/>
            <person name="Kazmierczak K.M."/>
            <person name="Andrzejewski T.M."/>
            <person name="Davidsen T.M."/>
            <person name="Wayne K.J."/>
            <person name="Tettelin H."/>
            <person name="Glass J.I."/>
            <person name="Rusch D."/>
            <person name="Podicherti R."/>
            <person name="Tsui H.-C.T."/>
            <person name="Winkler M.E."/>
        </authorList>
    </citation>
    <scope>NUCLEOTIDE SEQUENCE</scope>
</reference>